<evidence type="ECO:0000313" key="2">
    <source>
        <dbReference type="Proteomes" id="UP001185092"/>
    </source>
</evidence>
<organism evidence="1 2">
    <name type="scientific">Aureibacter tunicatorum</name>
    <dbReference type="NCBI Taxonomy" id="866807"/>
    <lineage>
        <taxon>Bacteria</taxon>
        <taxon>Pseudomonadati</taxon>
        <taxon>Bacteroidota</taxon>
        <taxon>Cytophagia</taxon>
        <taxon>Cytophagales</taxon>
        <taxon>Persicobacteraceae</taxon>
        <taxon>Aureibacter</taxon>
    </lineage>
</organism>
<name>A0AAE3XTP6_9BACT</name>
<dbReference type="EMBL" id="JAVDQD010000012">
    <property type="protein sequence ID" value="MDR6241799.1"/>
    <property type="molecule type" value="Genomic_DNA"/>
</dbReference>
<accession>A0AAE3XTP6</accession>
<dbReference type="Proteomes" id="UP001185092">
    <property type="component" value="Unassembled WGS sequence"/>
</dbReference>
<keyword evidence="2" id="KW-1185">Reference proteome</keyword>
<dbReference type="RefSeq" id="WP_309942902.1">
    <property type="nucleotide sequence ID" value="NZ_AP025307.1"/>
</dbReference>
<comment type="caution">
    <text evidence="1">The sequence shown here is derived from an EMBL/GenBank/DDBJ whole genome shotgun (WGS) entry which is preliminary data.</text>
</comment>
<proteinExistence type="predicted"/>
<evidence type="ECO:0000313" key="1">
    <source>
        <dbReference type="EMBL" id="MDR6241799.1"/>
    </source>
</evidence>
<reference evidence="1" key="1">
    <citation type="submission" date="2023-07" db="EMBL/GenBank/DDBJ databases">
        <title>Genomic Encyclopedia of Type Strains, Phase IV (KMG-IV): sequencing the most valuable type-strain genomes for metagenomic binning, comparative biology and taxonomic classification.</title>
        <authorList>
            <person name="Goeker M."/>
        </authorList>
    </citation>
    <scope>NUCLEOTIDE SEQUENCE</scope>
    <source>
        <strain evidence="1">DSM 26174</strain>
    </source>
</reference>
<dbReference type="AlphaFoldDB" id="A0AAE3XTP6"/>
<protein>
    <submittedName>
        <fullName evidence="1">Uncharacterized protein</fullName>
    </submittedName>
</protein>
<gene>
    <name evidence="1" type="ORF">HNQ88_004886</name>
</gene>
<sequence length="64" mass="7305">MFKLEKQQTSLPSKTNTTFGKDIDSSGFTRGRKVRDMAAQTLEGIKEFTIELIELILIELLQML</sequence>